<keyword evidence="1" id="KW-1133">Transmembrane helix</keyword>
<proteinExistence type="predicted"/>
<keyword evidence="3" id="KW-1185">Reference proteome</keyword>
<keyword evidence="1" id="KW-0812">Transmembrane</keyword>
<name>A0ABN6VL01_9HYPH</name>
<keyword evidence="1" id="KW-0472">Membrane</keyword>
<protein>
    <submittedName>
        <fullName evidence="2">Uncharacterized protein</fullName>
    </submittedName>
</protein>
<evidence type="ECO:0000313" key="2">
    <source>
        <dbReference type="EMBL" id="BDV35371.1"/>
    </source>
</evidence>
<organism evidence="2 3">
    <name type="scientific">Methylocystis iwaonis</name>
    <dbReference type="NCBI Taxonomy" id="2885079"/>
    <lineage>
        <taxon>Bacteria</taxon>
        <taxon>Pseudomonadati</taxon>
        <taxon>Pseudomonadota</taxon>
        <taxon>Alphaproteobacteria</taxon>
        <taxon>Hyphomicrobiales</taxon>
        <taxon>Methylocystaceae</taxon>
        <taxon>Methylocystis</taxon>
    </lineage>
</organism>
<feature type="transmembrane region" description="Helical" evidence="1">
    <location>
        <begin position="34"/>
        <end position="52"/>
    </location>
</feature>
<accession>A0ABN6VL01</accession>
<dbReference type="Proteomes" id="UP001317629">
    <property type="component" value="Chromosome"/>
</dbReference>
<sequence length="63" mass="6638">MSARSSTPLAVAILGLLLAIVSYGIKDPKLSTLVYGSGLISAGFALLHWFMIPIQGRKVPPSL</sequence>
<dbReference type="EMBL" id="AP027142">
    <property type="protein sequence ID" value="BDV35371.1"/>
    <property type="molecule type" value="Genomic_DNA"/>
</dbReference>
<gene>
    <name evidence="2" type="ORF">SS37A_29000</name>
</gene>
<evidence type="ECO:0000256" key="1">
    <source>
        <dbReference type="SAM" id="Phobius"/>
    </source>
</evidence>
<evidence type="ECO:0000313" key="3">
    <source>
        <dbReference type="Proteomes" id="UP001317629"/>
    </source>
</evidence>
<reference evidence="2 3" key="1">
    <citation type="journal article" date="2023" name="Int. J. Syst. Evol. Microbiol.">
        <title>Methylocystis iwaonis sp. nov., a type II methane-oxidizing bacterium from surface soil of a rice paddy field in Japan, and emended description of the genus Methylocystis (ex Whittenbury et al. 1970) Bowman et al. 1993.</title>
        <authorList>
            <person name="Kaise H."/>
            <person name="Sawadogo J.B."/>
            <person name="Alam M.S."/>
            <person name="Ueno C."/>
            <person name="Dianou D."/>
            <person name="Shinjo R."/>
            <person name="Asakawa S."/>
        </authorList>
    </citation>
    <scope>NUCLEOTIDE SEQUENCE [LARGE SCALE GENOMIC DNA]</scope>
    <source>
        <strain evidence="2 3">SS37A-Re</strain>
    </source>
</reference>